<dbReference type="PANTHER" id="PTHR12911">
    <property type="entry name" value="SAD1/UNC-84-LIKE PROTEIN-RELATED"/>
    <property type="match status" value="1"/>
</dbReference>
<comment type="subcellular location">
    <subcellularLocation>
        <location evidence="1">Membrane</location>
    </subcellularLocation>
</comment>
<keyword evidence="2 5" id="KW-0812">Transmembrane</keyword>
<protein>
    <recommendedName>
        <fullName evidence="6">SUN domain-containing protein</fullName>
    </recommendedName>
</protein>
<feature type="transmembrane region" description="Helical" evidence="5">
    <location>
        <begin position="39"/>
        <end position="58"/>
    </location>
</feature>
<feature type="domain" description="SUN" evidence="6">
    <location>
        <begin position="130"/>
        <end position="285"/>
    </location>
</feature>
<dbReference type="EnsemblMetazoa" id="ACOM028125-RA">
    <property type="protein sequence ID" value="ACOM028125-PA.1"/>
    <property type="gene ID" value="ACOM028125"/>
</dbReference>
<evidence type="ECO:0000313" key="7">
    <source>
        <dbReference type="EnsemblMetazoa" id="ACOM028125-PA.1"/>
    </source>
</evidence>
<evidence type="ECO:0000256" key="3">
    <source>
        <dbReference type="ARBA" id="ARBA00022989"/>
    </source>
</evidence>
<organism evidence="7">
    <name type="scientific">Anopheles coluzzii</name>
    <name type="common">African malaria mosquito</name>
    <dbReference type="NCBI Taxonomy" id="1518534"/>
    <lineage>
        <taxon>Eukaryota</taxon>
        <taxon>Metazoa</taxon>
        <taxon>Ecdysozoa</taxon>
        <taxon>Arthropoda</taxon>
        <taxon>Hexapoda</taxon>
        <taxon>Insecta</taxon>
        <taxon>Pterygota</taxon>
        <taxon>Neoptera</taxon>
        <taxon>Endopterygota</taxon>
        <taxon>Diptera</taxon>
        <taxon>Nematocera</taxon>
        <taxon>Culicoidea</taxon>
        <taxon>Culicidae</taxon>
        <taxon>Anophelinae</taxon>
        <taxon>Anopheles</taxon>
    </lineage>
</organism>
<dbReference type="PROSITE" id="PS51469">
    <property type="entry name" value="SUN"/>
    <property type="match status" value="1"/>
</dbReference>
<dbReference type="GO" id="GO:0005635">
    <property type="term" value="C:nuclear envelope"/>
    <property type="evidence" value="ECO:0007669"/>
    <property type="project" value="TreeGrafter"/>
</dbReference>
<sequence length="285" mass="31927">LNGAHGTLNVSVSVCCAVVVDGKSKRASCKMPEHQQKNLAVYMLCVLLAALTVFQIYVSENSTTQQIQDRKFLEENSEQSKDVGQYKVTGGQTDSKVQCFEEMEILNDRLSLLEQLNFDKLGPTDYAARVFGGEVVSVVPTSRHRGSLLSRVRTAFSSMYDNYYQMQCIIQDCGTCFALEGSSGSIVIKLVKSVVLNAITIEHIPKSALPVRTDVYSALKEFSVWGINNPESTGKEIYFGTFTFDYMTTFLETFELDLDQPVRGVRFVRVDIHSNHGEKFTCIYR</sequence>
<proteinExistence type="predicted"/>
<evidence type="ECO:0000259" key="6">
    <source>
        <dbReference type="PROSITE" id="PS51469"/>
    </source>
</evidence>
<keyword evidence="4 5" id="KW-0472">Membrane</keyword>
<reference evidence="7" key="1">
    <citation type="submission" date="2022-08" db="UniProtKB">
        <authorList>
            <consortium name="EnsemblMetazoa"/>
        </authorList>
    </citation>
    <scope>IDENTIFICATION</scope>
</reference>
<dbReference type="Pfam" id="PF07738">
    <property type="entry name" value="Sad1_UNC"/>
    <property type="match status" value="1"/>
</dbReference>
<dbReference type="GO" id="GO:0043495">
    <property type="term" value="F:protein-membrane adaptor activity"/>
    <property type="evidence" value="ECO:0007669"/>
    <property type="project" value="TreeGrafter"/>
</dbReference>
<dbReference type="Proteomes" id="UP000075882">
    <property type="component" value="Unassembled WGS sequence"/>
</dbReference>
<evidence type="ECO:0000256" key="5">
    <source>
        <dbReference type="SAM" id="Phobius"/>
    </source>
</evidence>
<keyword evidence="3 5" id="KW-1133">Transmembrane helix</keyword>
<dbReference type="InterPro" id="IPR045119">
    <property type="entry name" value="SUN1-5"/>
</dbReference>
<accession>A0A8W7PB73</accession>
<evidence type="ECO:0000256" key="4">
    <source>
        <dbReference type="ARBA" id="ARBA00023136"/>
    </source>
</evidence>
<name>A0A8W7PB73_ANOCL</name>
<dbReference type="AlphaFoldDB" id="A0A8W7PB73"/>
<dbReference type="Gene3D" id="2.60.120.260">
    <property type="entry name" value="Galactose-binding domain-like"/>
    <property type="match status" value="1"/>
</dbReference>
<dbReference type="InterPro" id="IPR012919">
    <property type="entry name" value="SUN_dom"/>
</dbReference>
<dbReference type="PANTHER" id="PTHR12911:SF8">
    <property type="entry name" value="KLAROID PROTEIN-RELATED"/>
    <property type="match status" value="1"/>
</dbReference>
<evidence type="ECO:0000256" key="2">
    <source>
        <dbReference type="ARBA" id="ARBA00022692"/>
    </source>
</evidence>
<dbReference type="VEuPathDB" id="VectorBase:ACON2_042546"/>
<evidence type="ECO:0000256" key="1">
    <source>
        <dbReference type="ARBA" id="ARBA00004370"/>
    </source>
</evidence>
<dbReference type="GO" id="GO:0016020">
    <property type="term" value="C:membrane"/>
    <property type="evidence" value="ECO:0007669"/>
    <property type="project" value="UniProtKB-SubCell"/>
</dbReference>